<evidence type="ECO:0000313" key="1">
    <source>
        <dbReference type="EMBL" id="WAR14052.1"/>
    </source>
</evidence>
<proteinExistence type="predicted"/>
<dbReference type="EMBL" id="CP111020">
    <property type="protein sequence ID" value="WAR14052.1"/>
    <property type="molecule type" value="Genomic_DNA"/>
</dbReference>
<name>A0ABY7EYU9_MYAAR</name>
<reference evidence="1" key="1">
    <citation type="submission" date="2022-11" db="EMBL/GenBank/DDBJ databases">
        <title>Centuries of genome instability and evolution in soft-shell clam transmissible cancer (bioRxiv).</title>
        <authorList>
            <person name="Hart S.F.M."/>
            <person name="Yonemitsu M.A."/>
            <person name="Giersch R.M."/>
            <person name="Beal B.F."/>
            <person name="Arriagada G."/>
            <person name="Davis B.W."/>
            <person name="Ostrander E.A."/>
            <person name="Goff S.P."/>
            <person name="Metzger M.J."/>
        </authorList>
    </citation>
    <scope>NUCLEOTIDE SEQUENCE</scope>
    <source>
        <strain evidence="1">MELC-2E11</strain>
        <tissue evidence="1">Siphon/mantle</tissue>
    </source>
</reference>
<keyword evidence="2" id="KW-1185">Reference proteome</keyword>
<evidence type="ECO:0000313" key="2">
    <source>
        <dbReference type="Proteomes" id="UP001164746"/>
    </source>
</evidence>
<accession>A0ABY7EYU9</accession>
<sequence>MAIHRQLKARVLRHTRHINIMLKKKSKYSVIVVCQALTEIHVPKLHHKNSQPIFLNRHGVKLKWISQAKCTEDNICLFG</sequence>
<protein>
    <submittedName>
        <fullName evidence="1">Uncharacterized protein</fullName>
    </submittedName>
</protein>
<organism evidence="1 2">
    <name type="scientific">Mya arenaria</name>
    <name type="common">Soft-shell clam</name>
    <dbReference type="NCBI Taxonomy" id="6604"/>
    <lineage>
        <taxon>Eukaryota</taxon>
        <taxon>Metazoa</taxon>
        <taxon>Spiralia</taxon>
        <taxon>Lophotrochozoa</taxon>
        <taxon>Mollusca</taxon>
        <taxon>Bivalvia</taxon>
        <taxon>Autobranchia</taxon>
        <taxon>Heteroconchia</taxon>
        <taxon>Euheterodonta</taxon>
        <taxon>Imparidentia</taxon>
        <taxon>Neoheterodontei</taxon>
        <taxon>Myida</taxon>
        <taxon>Myoidea</taxon>
        <taxon>Myidae</taxon>
        <taxon>Mya</taxon>
    </lineage>
</organism>
<dbReference type="Proteomes" id="UP001164746">
    <property type="component" value="Chromosome 9"/>
</dbReference>
<gene>
    <name evidence="1" type="ORF">MAR_004157</name>
</gene>